<organism evidence="1 2">
    <name type="scientific">Sediminitomix flava</name>
    <dbReference type="NCBI Taxonomy" id="379075"/>
    <lineage>
        <taxon>Bacteria</taxon>
        <taxon>Pseudomonadati</taxon>
        <taxon>Bacteroidota</taxon>
        <taxon>Cytophagia</taxon>
        <taxon>Cytophagales</taxon>
        <taxon>Flammeovirgaceae</taxon>
        <taxon>Sediminitomix</taxon>
    </lineage>
</organism>
<keyword evidence="2" id="KW-1185">Reference proteome</keyword>
<dbReference type="AlphaFoldDB" id="A0A315ZAU1"/>
<sequence>MYQFTNEIADWARIKGYNGLIVKGARGNKDYENIILFEQDYIDGILQNIEPRRVEK</sequence>
<accession>A0A315ZAU1</accession>
<gene>
    <name evidence="1" type="ORF">BC781_102240</name>
</gene>
<evidence type="ECO:0000313" key="2">
    <source>
        <dbReference type="Proteomes" id="UP000245535"/>
    </source>
</evidence>
<reference evidence="1 2" key="1">
    <citation type="submission" date="2018-03" db="EMBL/GenBank/DDBJ databases">
        <title>Genomic Encyclopedia of Archaeal and Bacterial Type Strains, Phase II (KMG-II): from individual species to whole genera.</title>
        <authorList>
            <person name="Goeker M."/>
        </authorList>
    </citation>
    <scope>NUCLEOTIDE SEQUENCE [LARGE SCALE GENOMIC DNA]</scope>
    <source>
        <strain evidence="1 2">DSM 28229</strain>
    </source>
</reference>
<protein>
    <submittedName>
        <fullName evidence="1">Uncharacterized protein</fullName>
    </submittedName>
</protein>
<evidence type="ECO:0000313" key="1">
    <source>
        <dbReference type="EMBL" id="PWJ42695.1"/>
    </source>
</evidence>
<name>A0A315ZAU1_SEDFL</name>
<dbReference type="Proteomes" id="UP000245535">
    <property type="component" value="Unassembled WGS sequence"/>
</dbReference>
<dbReference type="EMBL" id="QGDO01000002">
    <property type="protein sequence ID" value="PWJ42695.1"/>
    <property type="molecule type" value="Genomic_DNA"/>
</dbReference>
<comment type="caution">
    <text evidence="1">The sequence shown here is derived from an EMBL/GenBank/DDBJ whole genome shotgun (WGS) entry which is preliminary data.</text>
</comment>
<proteinExistence type="predicted"/>